<dbReference type="EMBL" id="JAGSXJ010000053">
    <property type="protein sequence ID" value="KAH6661465.1"/>
    <property type="molecule type" value="Genomic_DNA"/>
</dbReference>
<evidence type="ECO:0000313" key="1">
    <source>
        <dbReference type="EMBL" id="KAH6661465.1"/>
    </source>
</evidence>
<keyword evidence="2" id="KW-1185">Reference proteome</keyword>
<gene>
    <name evidence="1" type="ORF">F5X68DRAFT_114727</name>
</gene>
<evidence type="ECO:0000313" key="2">
    <source>
        <dbReference type="Proteomes" id="UP000770015"/>
    </source>
</evidence>
<dbReference type="OrthoDB" id="3522001at2759"/>
<feature type="non-terminal residue" evidence="1">
    <location>
        <position position="69"/>
    </location>
</feature>
<organism evidence="1 2">
    <name type="scientific">Plectosphaerella plurivora</name>
    <dbReference type="NCBI Taxonomy" id="936078"/>
    <lineage>
        <taxon>Eukaryota</taxon>
        <taxon>Fungi</taxon>
        <taxon>Dikarya</taxon>
        <taxon>Ascomycota</taxon>
        <taxon>Pezizomycotina</taxon>
        <taxon>Sordariomycetes</taxon>
        <taxon>Hypocreomycetidae</taxon>
        <taxon>Glomerellales</taxon>
        <taxon>Plectosphaerellaceae</taxon>
        <taxon>Plectosphaerella</taxon>
    </lineage>
</organism>
<name>A0A9P8UXZ2_9PEZI</name>
<dbReference type="AlphaFoldDB" id="A0A9P8UXZ2"/>
<proteinExistence type="predicted"/>
<dbReference type="Proteomes" id="UP000770015">
    <property type="component" value="Unassembled WGS sequence"/>
</dbReference>
<protein>
    <submittedName>
        <fullName evidence="1">Uncharacterized protein</fullName>
    </submittedName>
</protein>
<accession>A0A9P8UXZ2</accession>
<sequence length="69" mass="7707">RVLLCKLYRYAVRPGGRIERYFRDKYIVKGNLLKEVVFRFGDAVLEDPGTVRLPADGSAAVKGIPVLNG</sequence>
<reference evidence="1" key="1">
    <citation type="journal article" date="2021" name="Nat. Commun.">
        <title>Genetic determinants of endophytism in the Arabidopsis root mycobiome.</title>
        <authorList>
            <person name="Mesny F."/>
            <person name="Miyauchi S."/>
            <person name="Thiergart T."/>
            <person name="Pickel B."/>
            <person name="Atanasova L."/>
            <person name="Karlsson M."/>
            <person name="Huettel B."/>
            <person name="Barry K.W."/>
            <person name="Haridas S."/>
            <person name="Chen C."/>
            <person name="Bauer D."/>
            <person name="Andreopoulos W."/>
            <person name="Pangilinan J."/>
            <person name="LaButti K."/>
            <person name="Riley R."/>
            <person name="Lipzen A."/>
            <person name="Clum A."/>
            <person name="Drula E."/>
            <person name="Henrissat B."/>
            <person name="Kohler A."/>
            <person name="Grigoriev I.V."/>
            <person name="Martin F.M."/>
            <person name="Hacquard S."/>
        </authorList>
    </citation>
    <scope>NUCLEOTIDE SEQUENCE</scope>
    <source>
        <strain evidence="1">MPI-SDFR-AT-0117</strain>
    </source>
</reference>
<comment type="caution">
    <text evidence="1">The sequence shown here is derived from an EMBL/GenBank/DDBJ whole genome shotgun (WGS) entry which is preliminary data.</text>
</comment>
<feature type="non-terminal residue" evidence="1">
    <location>
        <position position="1"/>
    </location>
</feature>